<dbReference type="InterPro" id="IPR013083">
    <property type="entry name" value="Znf_RING/FYVE/PHD"/>
</dbReference>
<dbReference type="SMART" id="SM00184">
    <property type="entry name" value="RING"/>
    <property type="match status" value="1"/>
</dbReference>
<sequence length="378" mass="40822">MAIPNARRPNPLAALYLLLAVVGAFNTVTAQAQVPPPPQLQLLSETTGRTVPTTVITVAAIVFFVLVLFCVLINQWRRSSSSADADASAGGWQASIRWRRRGLDPAAVALLPILPYAEIRKHKSGGGVLECAVCLTAFDDGDELRLLPQCSHAFHPDCIDPWLEDHITCPLCRANLERPVMPPPAASLSSPETKPLQTTLEAAGVTVRVVEVENDDERRREAQEETVDLVKLRARAARMMPRSRSTGQHSASASASAVAAETTGDDRERFTVRLPPHVLEEVLKSRRLRHATSLVIRLGGASNCEGSSSACGERCHGARRRWPSLLARTTSWAQSVAEVSARWGGVGPDAGARKPPCGHVVCSTAARWPARCKARNLA</sequence>
<evidence type="ECO:0000256" key="4">
    <source>
        <dbReference type="ARBA" id="ARBA00012483"/>
    </source>
</evidence>
<evidence type="ECO:0000256" key="16">
    <source>
        <dbReference type="SAM" id="SignalP"/>
    </source>
</evidence>
<keyword evidence="5" id="KW-0808">Transferase</keyword>
<dbReference type="Gene3D" id="3.30.40.10">
    <property type="entry name" value="Zinc/RING finger domain, C3HC4 (zinc finger)"/>
    <property type="match status" value="1"/>
</dbReference>
<dbReference type="InterPro" id="IPR001841">
    <property type="entry name" value="Znf_RING"/>
</dbReference>
<keyword evidence="10" id="KW-0862">Zinc</keyword>
<dbReference type="OrthoDB" id="8062037at2759"/>
<evidence type="ECO:0000259" key="17">
    <source>
        <dbReference type="PROSITE" id="PS50089"/>
    </source>
</evidence>
<dbReference type="CDD" id="cd16461">
    <property type="entry name" value="RING-H2_EL5-like"/>
    <property type="match status" value="1"/>
</dbReference>
<dbReference type="GO" id="GO:0016020">
    <property type="term" value="C:membrane"/>
    <property type="evidence" value="ECO:0007669"/>
    <property type="project" value="UniProtKB-SubCell"/>
</dbReference>
<evidence type="ECO:0000256" key="5">
    <source>
        <dbReference type="ARBA" id="ARBA00022679"/>
    </source>
</evidence>
<dbReference type="PROSITE" id="PS50089">
    <property type="entry name" value="ZF_RING_2"/>
    <property type="match status" value="1"/>
</dbReference>
<evidence type="ECO:0000256" key="11">
    <source>
        <dbReference type="ARBA" id="ARBA00022989"/>
    </source>
</evidence>
<comment type="catalytic activity">
    <reaction evidence="1">
        <text>S-ubiquitinyl-[E2 ubiquitin-conjugating enzyme]-L-cysteine + [acceptor protein]-L-lysine = [E2 ubiquitin-conjugating enzyme]-L-cysteine + N(6)-ubiquitinyl-[acceptor protein]-L-lysine.</text>
        <dbReference type="EC" id="2.3.2.27"/>
    </reaction>
</comment>
<gene>
    <name evidence="18" type="ORF">BDA96_04G199200</name>
</gene>
<proteinExistence type="predicted"/>
<evidence type="ECO:0000313" key="18">
    <source>
        <dbReference type="EMBL" id="KAG0533510.1"/>
    </source>
</evidence>
<keyword evidence="9" id="KW-0833">Ubl conjugation pathway</keyword>
<keyword evidence="16" id="KW-0732">Signal</keyword>
<evidence type="ECO:0000256" key="14">
    <source>
        <dbReference type="SAM" id="MobiDB-lite"/>
    </source>
</evidence>
<evidence type="ECO:0000313" key="19">
    <source>
        <dbReference type="Proteomes" id="UP000807115"/>
    </source>
</evidence>
<dbReference type="EMBL" id="CM027683">
    <property type="protein sequence ID" value="KAG0533510.1"/>
    <property type="molecule type" value="Genomic_DNA"/>
</dbReference>
<evidence type="ECO:0000256" key="9">
    <source>
        <dbReference type="ARBA" id="ARBA00022786"/>
    </source>
</evidence>
<dbReference type="Proteomes" id="UP000807115">
    <property type="component" value="Chromosome 4"/>
</dbReference>
<keyword evidence="6 15" id="KW-0812">Transmembrane</keyword>
<dbReference type="GO" id="GO:0016567">
    <property type="term" value="P:protein ubiquitination"/>
    <property type="evidence" value="ECO:0007669"/>
    <property type="project" value="InterPro"/>
</dbReference>
<comment type="subcellular location">
    <subcellularLocation>
        <location evidence="2">Membrane</location>
        <topology evidence="2">Single-pass membrane protein</topology>
    </subcellularLocation>
</comment>
<name>A0A921R5B5_SORBI</name>
<evidence type="ECO:0000256" key="10">
    <source>
        <dbReference type="ARBA" id="ARBA00022833"/>
    </source>
</evidence>
<evidence type="ECO:0000256" key="2">
    <source>
        <dbReference type="ARBA" id="ARBA00004167"/>
    </source>
</evidence>
<evidence type="ECO:0000256" key="8">
    <source>
        <dbReference type="ARBA" id="ARBA00022771"/>
    </source>
</evidence>
<keyword evidence="7" id="KW-0479">Metal-binding</keyword>
<keyword evidence="12 15" id="KW-0472">Membrane</keyword>
<evidence type="ECO:0000256" key="15">
    <source>
        <dbReference type="SAM" id="Phobius"/>
    </source>
</evidence>
<evidence type="ECO:0000256" key="13">
    <source>
        <dbReference type="PROSITE-ProRule" id="PRU00175"/>
    </source>
</evidence>
<dbReference type="SUPFAM" id="SSF57850">
    <property type="entry name" value="RING/U-box"/>
    <property type="match status" value="1"/>
</dbReference>
<feature type="signal peptide" evidence="16">
    <location>
        <begin position="1"/>
        <end position="32"/>
    </location>
</feature>
<dbReference type="InterPro" id="IPR044600">
    <property type="entry name" value="ATL1/ATL16-like"/>
</dbReference>
<dbReference type="GO" id="GO:0008270">
    <property type="term" value="F:zinc ion binding"/>
    <property type="evidence" value="ECO:0007669"/>
    <property type="project" value="UniProtKB-KW"/>
</dbReference>
<evidence type="ECO:0000256" key="7">
    <source>
        <dbReference type="ARBA" id="ARBA00022723"/>
    </source>
</evidence>
<feature type="region of interest" description="Disordered" evidence="14">
    <location>
        <begin position="239"/>
        <end position="268"/>
    </location>
</feature>
<keyword evidence="8 13" id="KW-0863">Zinc-finger</keyword>
<dbReference type="OMA" id="WHGARRW"/>
<dbReference type="FunFam" id="3.30.40.10:FF:000187">
    <property type="entry name" value="E3 ubiquitin-protein ligase ATL6"/>
    <property type="match status" value="1"/>
</dbReference>
<dbReference type="GO" id="GO:0061630">
    <property type="term" value="F:ubiquitin protein ligase activity"/>
    <property type="evidence" value="ECO:0007669"/>
    <property type="project" value="UniProtKB-EC"/>
</dbReference>
<accession>A0A921R5B5</accession>
<evidence type="ECO:0000256" key="6">
    <source>
        <dbReference type="ARBA" id="ARBA00022692"/>
    </source>
</evidence>
<comment type="caution">
    <text evidence="18">The sequence shown here is derived from an EMBL/GenBank/DDBJ whole genome shotgun (WGS) entry which is preliminary data.</text>
</comment>
<dbReference type="PANTHER" id="PTHR46913">
    <property type="entry name" value="RING-H2 FINGER PROTEIN ATL16"/>
    <property type="match status" value="1"/>
</dbReference>
<dbReference type="EC" id="2.3.2.27" evidence="4"/>
<evidence type="ECO:0000256" key="3">
    <source>
        <dbReference type="ARBA" id="ARBA00004906"/>
    </source>
</evidence>
<feature type="transmembrane region" description="Helical" evidence="15">
    <location>
        <begin position="54"/>
        <end position="73"/>
    </location>
</feature>
<dbReference type="AlphaFoldDB" id="A0A921R5B5"/>
<organism evidence="18 19">
    <name type="scientific">Sorghum bicolor</name>
    <name type="common">Sorghum</name>
    <name type="synonym">Sorghum vulgare</name>
    <dbReference type="NCBI Taxonomy" id="4558"/>
    <lineage>
        <taxon>Eukaryota</taxon>
        <taxon>Viridiplantae</taxon>
        <taxon>Streptophyta</taxon>
        <taxon>Embryophyta</taxon>
        <taxon>Tracheophyta</taxon>
        <taxon>Spermatophyta</taxon>
        <taxon>Magnoliopsida</taxon>
        <taxon>Liliopsida</taxon>
        <taxon>Poales</taxon>
        <taxon>Poaceae</taxon>
        <taxon>PACMAD clade</taxon>
        <taxon>Panicoideae</taxon>
        <taxon>Andropogonodae</taxon>
        <taxon>Andropogoneae</taxon>
        <taxon>Sorghinae</taxon>
        <taxon>Sorghum</taxon>
    </lineage>
</organism>
<dbReference type="Pfam" id="PF13639">
    <property type="entry name" value="zf-RING_2"/>
    <property type="match status" value="1"/>
</dbReference>
<keyword evidence="11 15" id="KW-1133">Transmembrane helix</keyword>
<dbReference type="PANTHER" id="PTHR46913:SF1">
    <property type="entry name" value="RING-H2 FINGER PROTEIN ATL16"/>
    <property type="match status" value="1"/>
</dbReference>
<reference evidence="18" key="2">
    <citation type="submission" date="2020-10" db="EMBL/GenBank/DDBJ databases">
        <authorList>
            <person name="Cooper E.A."/>
            <person name="Brenton Z.W."/>
            <person name="Flinn B.S."/>
            <person name="Jenkins J."/>
            <person name="Shu S."/>
            <person name="Flowers D."/>
            <person name="Luo F."/>
            <person name="Wang Y."/>
            <person name="Xia P."/>
            <person name="Barry K."/>
            <person name="Daum C."/>
            <person name="Lipzen A."/>
            <person name="Yoshinaga Y."/>
            <person name="Schmutz J."/>
            <person name="Saski C."/>
            <person name="Vermerris W."/>
            <person name="Kresovich S."/>
        </authorList>
    </citation>
    <scope>NUCLEOTIDE SEQUENCE</scope>
</reference>
<dbReference type="KEGG" id="sbi:8068930"/>
<protein>
    <recommendedName>
        <fullName evidence="4">RING-type E3 ubiquitin transferase</fullName>
        <ecNumber evidence="4">2.3.2.27</ecNumber>
    </recommendedName>
</protein>
<evidence type="ECO:0000256" key="12">
    <source>
        <dbReference type="ARBA" id="ARBA00023136"/>
    </source>
</evidence>
<reference evidence="18" key="1">
    <citation type="journal article" date="2019" name="BMC Genomics">
        <title>A new reference genome for Sorghum bicolor reveals high levels of sequence similarity between sweet and grain genotypes: implications for the genetics of sugar metabolism.</title>
        <authorList>
            <person name="Cooper E.A."/>
            <person name="Brenton Z.W."/>
            <person name="Flinn B.S."/>
            <person name="Jenkins J."/>
            <person name="Shu S."/>
            <person name="Flowers D."/>
            <person name="Luo F."/>
            <person name="Wang Y."/>
            <person name="Xia P."/>
            <person name="Barry K."/>
            <person name="Daum C."/>
            <person name="Lipzen A."/>
            <person name="Yoshinaga Y."/>
            <person name="Schmutz J."/>
            <person name="Saski C."/>
            <person name="Vermerris W."/>
            <person name="Kresovich S."/>
        </authorList>
    </citation>
    <scope>NUCLEOTIDE SEQUENCE</scope>
</reference>
<feature type="domain" description="RING-type" evidence="17">
    <location>
        <begin position="131"/>
        <end position="173"/>
    </location>
</feature>
<feature type="chain" id="PRO_5037341323" description="RING-type E3 ubiquitin transferase" evidence="16">
    <location>
        <begin position="33"/>
        <end position="378"/>
    </location>
</feature>
<feature type="compositionally biased region" description="Low complexity" evidence="14">
    <location>
        <begin position="239"/>
        <end position="260"/>
    </location>
</feature>
<evidence type="ECO:0000256" key="1">
    <source>
        <dbReference type="ARBA" id="ARBA00000900"/>
    </source>
</evidence>
<dbReference type="Gramene" id="EES05293">
    <property type="protein sequence ID" value="EES05293"/>
    <property type="gene ID" value="SORBI_3004G187600"/>
</dbReference>
<comment type="pathway">
    <text evidence="3">Protein modification; protein ubiquitination.</text>
</comment>